<dbReference type="OrthoDB" id="10291741at2759"/>
<proteinExistence type="predicted"/>
<evidence type="ECO:0000256" key="1">
    <source>
        <dbReference type="SAM" id="SignalP"/>
    </source>
</evidence>
<feature type="chain" id="PRO_5002236762" evidence="1">
    <location>
        <begin position="31"/>
        <end position="145"/>
    </location>
</feature>
<sequence>MRSTTLQAAAMQCILLMLLMSFICTNVVSALPRGPREHFQLSAATTPADTYFDPQPQYIKLARPTTQSEVQKQIEIEVSSQLKEKDVPSAGALGTWGGVQKETTKSELLHILEDWKAWKAQFDQQASERSCRFSKRGCARWNKRK</sequence>
<dbReference type="AlphaFoldDB" id="A0A0D1Y818"/>
<dbReference type="Proteomes" id="UP000053599">
    <property type="component" value="Unassembled WGS sequence"/>
</dbReference>
<name>A0A0D1Y818_9EURO</name>
<organism evidence="2 3">
    <name type="scientific">Exophiala sideris</name>
    <dbReference type="NCBI Taxonomy" id="1016849"/>
    <lineage>
        <taxon>Eukaryota</taxon>
        <taxon>Fungi</taxon>
        <taxon>Dikarya</taxon>
        <taxon>Ascomycota</taxon>
        <taxon>Pezizomycotina</taxon>
        <taxon>Eurotiomycetes</taxon>
        <taxon>Chaetothyriomycetidae</taxon>
        <taxon>Chaetothyriales</taxon>
        <taxon>Herpotrichiellaceae</taxon>
        <taxon>Exophiala</taxon>
    </lineage>
</organism>
<keyword evidence="1" id="KW-0732">Signal</keyword>
<accession>A0A0D1Y818</accession>
<evidence type="ECO:0000313" key="2">
    <source>
        <dbReference type="EMBL" id="KIV78992.1"/>
    </source>
</evidence>
<dbReference type="EMBL" id="KN846953">
    <property type="protein sequence ID" value="KIV78992.1"/>
    <property type="molecule type" value="Genomic_DNA"/>
</dbReference>
<dbReference type="HOGENOM" id="CLU_1786857_0_0_1"/>
<protein>
    <submittedName>
        <fullName evidence="2">Uncharacterized protein</fullName>
    </submittedName>
</protein>
<reference evidence="2 3" key="1">
    <citation type="submission" date="2015-01" db="EMBL/GenBank/DDBJ databases">
        <title>The Genome Sequence of Exophiala sideris CBS121828.</title>
        <authorList>
            <consortium name="The Broad Institute Genomics Platform"/>
            <person name="Cuomo C."/>
            <person name="de Hoog S."/>
            <person name="Gorbushina A."/>
            <person name="Stielow B."/>
            <person name="Teixiera M."/>
            <person name="Abouelleil A."/>
            <person name="Chapman S.B."/>
            <person name="Priest M."/>
            <person name="Young S.K."/>
            <person name="Wortman J."/>
            <person name="Nusbaum C."/>
            <person name="Birren B."/>
        </authorList>
    </citation>
    <scope>NUCLEOTIDE SEQUENCE [LARGE SCALE GENOMIC DNA]</scope>
    <source>
        <strain evidence="2 3">CBS 121828</strain>
    </source>
</reference>
<feature type="signal peptide" evidence="1">
    <location>
        <begin position="1"/>
        <end position="30"/>
    </location>
</feature>
<evidence type="ECO:0000313" key="3">
    <source>
        <dbReference type="Proteomes" id="UP000053599"/>
    </source>
</evidence>
<gene>
    <name evidence="2" type="ORF">PV11_06586</name>
</gene>